<dbReference type="InterPro" id="IPR000182">
    <property type="entry name" value="GNAT_dom"/>
</dbReference>
<dbReference type="RefSeq" id="WP_270005680.1">
    <property type="nucleotide sequence ID" value="NZ_JAPFGC010000002.1"/>
</dbReference>
<organism evidence="4 5">
    <name type="scientific">Mesoflavibacter profundi</name>
    <dbReference type="NCBI Taxonomy" id="2708110"/>
    <lineage>
        <taxon>Bacteria</taxon>
        <taxon>Pseudomonadati</taxon>
        <taxon>Bacteroidota</taxon>
        <taxon>Flavobacteriia</taxon>
        <taxon>Flavobacteriales</taxon>
        <taxon>Flavobacteriaceae</taxon>
        <taxon>Mesoflavibacter</taxon>
    </lineage>
</organism>
<protein>
    <submittedName>
        <fullName evidence="4">GNAT family N-acetyltransferase</fullName>
    </submittedName>
</protein>
<dbReference type="PANTHER" id="PTHR10545:SF29">
    <property type="entry name" value="GH14572P-RELATED"/>
    <property type="match status" value="1"/>
</dbReference>
<reference evidence="4" key="1">
    <citation type="submission" date="2022-11" db="EMBL/GenBank/DDBJ databases">
        <title>Refractory cell wall polysaccharides provide important carbon source for microbial heterotrophs in the hadal ocean.</title>
        <authorList>
            <person name="Zhu X."/>
        </authorList>
    </citation>
    <scope>NUCLEOTIDE SEQUENCE</scope>
    <source>
        <strain evidence="4">MTRN7</strain>
    </source>
</reference>
<proteinExistence type="predicted"/>
<keyword evidence="1" id="KW-0808">Transferase</keyword>
<dbReference type="EMBL" id="JAPFGC010000002">
    <property type="protein sequence ID" value="MDA0178177.1"/>
    <property type="molecule type" value="Genomic_DNA"/>
</dbReference>
<dbReference type="PIRSF" id="PIRSF037663">
    <property type="entry name" value="Acetyltransf_GNAT_prd"/>
    <property type="match status" value="1"/>
</dbReference>
<dbReference type="CDD" id="cd04301">
    <property type="entry name" value="NAT_SF"/>
    <property type="match status" value="1"/>
</dbReference>
<evidence type="ECO:0000259" key="3">
    <source>
        <dbReference type="PROSITE" id="PS51186"/>
    </source>
</evidence>
<dbReference type="InterPro" id="IPR017255">
    <property type="entry name" value="AcTrfase_GNAT_prd"/>
</dbReference>
<dbReference type="Proteomes" id="UP001149142">
    <property type="component" value="Unassembled WGS sequence"/>
</dbReference>
<sequence length="163" mass="18850">MKFNIRFATQQDMPKVLELIKELAVFEKEPDAVIVTEQDLIEHGFGKHPLFTCFVAENDKQIVAIALIYFRFSTWKGKTVHLEDLIVKQDYRGQGLGTLLLDEVIKYGYSQGVQRVCWEVLDWNTNAIEFYKNKGAKILENWYLAQLEGDAIKTYIQSINEGI</sequence>
<name>A0ABT4S294_9FLAO</name>
<comment type="caution">
    <text evidence="4">The sequence shown here is derived from an EMBL/GenBank/DDBJ whole genome shotgun (WGS) entry which is preliminary data.</text>
</comment>
<dbReference type="Pfam" id="PF00583">
    <property type="entry name" value="Acetyltransf_1"/>
    <property type="match status" value="1"/>
</dbReference>
<dbReference type="PANTHER" id="PTHR10545">
    <property type="entry name" value="DIAMINE N-ACETYLTRANSFERASE"/>
    <property type="match status" value="1"/>
</dbReference>
<evidence type="ECO:0000256" key="2">
    <source>
        <dbReference type="ARBA" id="ARBA00023315"/>
    </source>
</evidence>
<dbReference type="Gene3D" id="3.40.630.30">
    <property type="match status" value="1"/>
</dbReference>
<evidence type="ECO:0000256" key="1">
    <source>
        <dbReference type="ARBA" id="ARBA00022679"/>
    </source>
</evidence>
<keyword evidence="2" id="KW-0012">Acyltransferase</keyword>
<accession>A0ABT4S294</accession>
<evidence type="ECO:0000313" key="5">
    <source>
        <dbReference type="Proteomes" id="UP001149142"/>
    </source>
</evidence>
<evidence type="ECO:0000313" key="4">
    <source>
        <dbReference type="EMBL" id="MDA0178177.1"/>
    </source>
</evidence>
<dbReference type="SUPFAM" id="SSF55729">
    <property type="entry name" value="Acyl-CoA N-acyltransferases (Nat)"/>
    <property type="match status" value="1"/>
</dbReference>
<dbReference type="InterPro" id="IPR051016">
    <property type="entry name" value="Diverse_Substrate_AcTransf"/>
</dbReference>
<feature type="domain" description="N-acetyltransferase" evidence="3">
    <location>
        <begin position="3"/>
        <end position="153"/>
    </location>
</feature>
<keyword evidence="5" id="KW-1185">Reference proteome</keyword>
<gene>
    <name evidence="4" type="ORF">OOZ35_11790</name>
</gene>
<dbReference type="PROSITE" id="PS51186">
    <property type="entry name" value="GNAT"/>
    <property type="match status" value="1"/>
</dbReference>
<dbReference type="InterPro" id="IPR016181">
    <property type="entry name" value="Acyl_CoA_acyltransferase"/>
</dbReference>